<dbReference type="NCBIfam" id="TIGR03732">
    <property type="entry name" value="lanti_perm_MutE"/>
    <property type="match status" value="1"/>
</dbReference>
<keyword evidence="1" id="KW-0472">Membrane</keyword>
<sequence length="251" mass="28172">MYNCIISERIKIRHTFLKVLFFAAPLVTSFISLFLASNYAQIDNFNWWYGMIMPGMLTIACTLSAGIDKKLKDQAVLVMPVKIKHIWYAKTAVMAVRFAISCLLILIVSFVEGILFKDTGYPLVSNLSMLAGTALMIITSLWQIPLCMFLGYKIGIFPTFIINLAAYIVFSATVSLSNWWMAVPYTYTARLMIPAIGILPNGLMAEPGSYTFTPELLSKGVFLPGIILSLLLFAVITYLTGRWYKNREAQN</sequence>
<proteinExistence type="predicted"/>
<dbReference type="AlphaFoldDB" id="A0A4V6HRC0"/>
<keyword evidence="3" id="KW-1185">Reference proteome</keyword>
<feature type="transmembrane region" description="Helical" evidence="1">
    <location>
        <begin position="16"/>
        <end position="35"/>
    </location>
</feature>
<dbReference type="Proteomes" id="UP000306509">
    <property type="component" value="Unassembled WGS sequence"/>
</dbReference>
<feature type="transmembrane region" description="Helical" evidence="1">
    <location>
        <begin position="130"/>
        <end position="152"/>
    </location>
</feature>
<feature type="transmembrane region" description="Helical" evidence="1">
    <location>
        <begin position="47"/>
        <end position="67"/>
    </location>
</feature>
<dbReference type="InterPro" id="IPR021205">
    <property type="entry name" value="Lanti_perm_SpaE/MutE/EpiE-like"/>
</dbReference>
<reference evidence="2 3" key="1">
    <citation type="journal article" date="2019" name="Anaerobe">
        <title>Detection of Robinsoniella peoriensis in multiple bone samples of a trauma patient.</title>
        <authorList>
            <person name="Schrottner P."/>
            <person name="Hartwich K."/>
            <person name="Bunk B."/>
            <person name="Schober I."/>
            <person name="Helbig S."/>
            <person name="Rudolph W.W."/>
            <person name="Gunzer F."/>
        </authorList>
    </citation>
    <scope>NUCLEOTIDE SEQUENCE [LARGE SCALE GENOMIC DNA]</scope>
    <source>
        <strain evidence="2 3">DSM 106044</strain>
    </source>
</reference>
<keyword evidence="1" id="KW-0812">Transmembrane</keyword>
<evidence type="ECO:0000256" key="1">
    <source>
        <dbReference type="SAM" id="Phobius"/>
    </source>
</evidence>
<evidence type="ECO:0000313" key="2">
    <source>
        <dbReference type="EMBL" id="TLC98457.1"/>
    </source>
</evidence>
<feature type="transmembrane region" description="Helical" evidence="1">
    <location>
        <begin position="221"/>
        <end position="241"/>
    </location>
</feature>
<dbReference type="EMBL" id="QGQD01000093">
    <property type="protein sequence ID" value="TLC98457.1"/>
    <property type="molecule type" value="Genomic_DNA"/>
</dbReference>
<organism evidence="2 3">
    <name type="scientific">Robinsoniella peoriensis</name>
    <dbReference type="NCBI Taxonomy" id="180332"/>
    <lineage>
        <taxon>Bacteria</taxon>
        <taxon>Bacillati</taxon>
        <taxon>Bacillota</taxon>
        <taxon>Clostridia</taxon>
        <taxon>Lachnospirales</taxon>
        <taxon>Lachnospiraceae</taxon>
        <taxon>Robinsoniella</taxon>
    </lineage>
</organism>
<accession>A0A4V6HRC0</accession>
<dbReference type="CDD" id="cd21807">
    <property type="entry name" value="ABC-2_lan_permease_MutE_EpiE-like"/>
    <property type="match status" value="1"/>
</dbReference>
<evidence type="ECO:0000313" key="3">
    <source>
        <dbReference type="Proteomes" id="UP000306509"/>
    </source>
</evidence>
<comment type="caution">
    <text evidence="2">The sequence shown here is derived from an EMBL/GenBank/DDBJ whole genome shotgun (WGS) entry which is preliminary data.</text>
</comment>
<gene>
    <name evidence="2" type="ORF">DSM106044_04685</name>
</gene>
<dbReference type="STRING" id="180332.GCA_000797495_01960"/>
<feature type="transmembrane region" description="Helical" evidence="1">
    <location>
        <begin position="87"/>
        <end position="110"/>
    </location>
</feature>
<name>A0A4V6HRC0_9FIRM</name>
<keyword evidence="1" id="KW-1133">Transmembrane helix</keyword>
<feature type="transmembrane region" description="Helical" evidence="1">
    <location>
        <begin position="164"/>
        <end position="182"/>
    </location>
</feature>
<protein>
    <submittedName>
        <fullName evidence="2">Lantibiotic protection ABC transporter permease subunit, MutE/EpiE family</fullName>
    </submittedName>
</protein>
<dbReference type="RefSeq" id="WP_138003789.1">
    <property type="nucleotide sequence ID" value="NZ_QGQD01000093.1"/>
</dbReference>